<name>A0ABM3MWT0_GALME</name>
<organism evidence="1 2">
    <name type="scientific">Galleria mellonella</name>
    <name type="common">Greater wax moth</name>
    <dbReference type="NCBI Taxonomy" id="7137"/>
    <lineage>
        <taxon>Eukaryota</taxon>
        <taxon>Metazoa</taxon>
        <taxon>Ecdysozoa</taxon>
        <taxon>Arthropoda</taxon>
        <taxon>Hexapoda</taxon>
        <taxon>Insecta</taxon>
        <taxon>Pterygota</taxon>
        <taxon>Neoptera</taxon>
        <taxon>Endopterygota</taxon>
        <taxon>Lepidoptera</taxon>
        <taxon>Glossata</taxon>
        <taxon>Ditrysia</taxon>
        <taxon>Pyraloidea</taxon>
        <taxon>Pyralidae</taxon>
        <taxon>Galleriinae</taxon>
        <taxon>Galleria</taxon>
    </lineage>
</organism>
<reference evidence="2" key="1">
    <citation type="submission" date="2025-08" db="UniProtKB">
        <authorList>
            <consortium name="RefSeq"/>
        </authorList>
    </citation>
    <scope>IDENTIFICATION</scope>
    <source>
        <tissue evidence="2">Whole larvae</tissue>
    </source>
</reference>
<dbReference type="Proteomes" id="UP001652740">
    <property type="component" value="Unplaced"/>
</dbReference>
<keyword evidence="1" id="KW-1185">Reference proteome</keyword>
<sequence length="130" mass="14440">MDSHFRDNKFKRTTMTSVPTVTMDELSRAVQDTTISLNAKRVLEGILNDFMDLQFGKETPYTTGKTVIPSGSTIEDVNISATDSSIDKKFRDIFVKISNTHNSGDLTPQSPNKGWDPKLTPVLVFVTANN</sequence>
<evidence type="ECO:0000313" key="1">
    <source>
        <dbReference type="Proteomes" id="UP001652740"/>
    </source>
</evidence>
<accession>A0ABM3MWT0</accession>
<evidence type="ECO:0000313" key="2">
    <source>
        <dbReference type="RefSeq" id="XP_052755802.1"/>
    </source>
</evidence>
<dbReference type="RefSeq" id="XP_052755802.1">
    <property type="nucleotide sequence ID" value="XM_052899842.1"/>
</dbReference>
<protein>
    <submittedName>
        <fullName evidence="2">Uncharacterized protein LOC113521899</fullName>
    </submittedName>
</protein>
<dbReference type="GeneID" id="113521899"/>
<gene>
    <name evidence="2" type="primary">LOC113521899</name>
</gene>
<proteinExistence type="predicted"/>